<organism evidence="1 2">
    <name type="scientific">Lachnellula subtilissima</name>
    <dbReference type="NCBI Taxonomy" id="602034"/>
    <lineage>
        <taxon>Eukaryota</taxon>
        <taxon>Fungi</taxon>
        <taxon>Dikarya</taxon>
        <taxon>Ascomycota</taxon>
        <taxon>Pezizomycotina</taxon>
        <taxon>Leotiomycetes</taxon>
        <taxon>Helotiales</taxon>
        <taxon>Lachnaceae</taxon>
        <taxon>Lachnellula</taxon>
    </lineage>
</organism>
<gene>
    <name evidence="1" type="ORF">LSUB1_G004961</name>
</gene>
<accession>A0A8H8UFU2</accession>
<evidence type="ECO:0000313" key="1">
    <source>
        <dbReference type="EMBL" id="TVY42268.1"/>
    </source>
</evidence>
<proteinExistence type="predicted"/>
<evidence type="ECO:0000313" key="2">
    <source>
        <dbReference type="Proteomes" id="UP000462212"/>
    </source>
</evidence>
<dbReference type="Proteomes" id="UP000462212">
    <property type="component" value="Unassembled WGS sequence"/>
</dbReference>
<dbReference type="EMBL" id="QGMJ01000103">
    <property type="protein sequence ID" value="TVY42268.1"/>
    <property type="molecule type" value="Genomic_DNA"/>
</dbReference>
<reference evidence="1 2" key="1">
    <citation type="submission" date="2018-05" db="EMBL/GenBank/DDBJ databases">
        <title>Genome sequencing and assembly of the regulated plant pathogen Lachnellula willkommii and related sister species for the development of diagnostic species identification markers.</title>
        <authorList>
            <person name="Giroux E."/>
            <person name="Bilodeau G."/>
        </authorList>
    </citation>
    <scope>NUCLEOTIDE SEQUENCE [LARGE SCALE GENOMIC DNA]</scope>
    <source>
        <strain evidence="1 2">CBS 197.66</strain>
    </source>
</reference>
<comment type="caution">
    <text evidence="1">The sequence shown here is derived from an EMBL/GenBank/DDBJ whole genome shotgun (WGS) entry which is preliminary data.</text>
</comment>
<dbReference type="AlphaFoldDB" id="A0A8H8UFU2"/>
<protein>
    <submittedName>
        <fullName evidence="1">Uncharacterized protein</fullName>
    </submittedName>
</protein>
<sequence>MCMPATRPVKMVTTRPVDTNLRASKKRPHIIDLESGTPAVGCGKDLAPCDTPNGGNRPYSTPRGGGLTPPLALNALPIAASSQPSKRIKLAPEESHPCLRCKILKKKVGNTMSRWIGPKLMTLSVIRFSSVLTVLSEAVTVEMIIGKSWAVSEAR</sequence>
<name>A0A8H8UFU2_9HELO</name>
<keyword evidence="2" id="KW-1185">Reference proteome</keyword>